<dbReference type="PIRSF" id="PIRSF000390">
    <property type="entry name" value="PLP_StrS"/>
    <property type="match status" value="1"/>
</dbReference>
<protein>
    <submittedName>
        <fullName evidence="5">dTDP-4-amino-4,6-dideoxygalactose transaminase</fullName>
    </submittedName>
</protein>
<dbReference type="Pfam" id="PF01041">
    <property type="entry name" value="DegT_DnrJ_EryC1"/>
    <property type="match status" value="1"/>
</dbReference>
<dbReference type="CDD" id="cd00616">
    <property type="entry name" value="AHBA_syn"/>
    <property type="match status" value="1"/>
</dbReference>
<dbReference type="PANTHER" id="PTHR30244:SF34">
    <property type="entry name" value="DTDP-4-AMINO-4,6-DIDEOXYGALACTOSE TRANSAMINASE"/>
    <property type="match status" value="1"/>
</dbReference>
<dbReference type="GO" id="GO:0030170">
    <property type="term" value="F:pyridoxal phosphate binding"/>
    <property type="evidence" value="ECO:0007669"/>
    <property type="project" value="TreeGrafter"/>
</dbReference>
<gene>
    <name evidence="5" type="ORF">SAMN05661053_0465</name>
</gene>
<dbReference type="RefSeq" id="WP_109571941.1">
    <property type="nucleotide sequence ID" value="NZ_UHJL01000001.1"/>
</dbReference>
<evidence type="ECO:0000313" key="6">
    <source>
        <dbReference type="Proteomes" id="UP000255423"/>
    </source>
</evidence>
<dbReference type="GO" id="GO:0000271">
    <property type="term" value="P:polysaccharide biosynthetic process"/>
    <property type="evidence" value="ECO:0007669"/>
    <property type="project" value="TreeGrafter"/>
</dbReference>
<dbReference type="Proteomes" id="UP000255423">
    <property type="component" value="Unassembled WGS sequence"/>
</dbReference>
<dbReference type="SUPFAM" id="SSF53383">
    <property type="entry name" value="PLP-dependent transferases"/>
    <property type="match status" value="1"/>
</dbReference>
<accession>A0A380RUQ2</accession>
<dbReference type="InterPro" id="IPR015421">
    <property type="entry name" value="PyrdxlP-dep_Trfase_major"/>
</dbReference>
<comment type="similarity">
    <text evidence="1 4">Belongs to the DegT/DnrJ/EryC1 family.</text>
</comment>
<dbReference type="InterPro" id="IPR000653">
    <property type="entry name" value="DegT/StrS_aminotransferase"/>
</dbReference>
<evidence type="ECO:0000256" key="4">
    <source>
        <dbReference type="RuleBase" id="RU004508"/>
    </source>
</evidence>
<evidence type="ECO:0000313" key="5">
    <source>
        <dbReference type="EMBL" id="SUQ19236.1"/>
    </source>
</evidence>
<evidence type="ECO:0000256" key="1">
    <source>
        <dbReference type="ARBA" id="ARBA00037999"/>
    </source>
</evidence>
<proteinExistence type="inferred from homology"/>
<feature type="modified residue" description="N6-(pyridoxal phosphate)lysine" evidence="3">
    <location>
        <position position="201"/>
    </location>
</feature>
<reference evidence="5 6" key="1">
    <citation type="submission" date="2017-08" db="EMBL/GenBank/DDBJ databases">
        <authorList>
            <person name="de Groot N.N."/>
        </authorList>
    </citation>
    <scope>NUCLEOTIDE SEQUENCE [LARGE SCALE GENOMIC DNA]</scope>
    <source>
        <strain evidence="5 6">HM2</strain>
    </source>
</reference>
<evidence type="ECO:0000256" key="3">
    <source>
        <dbReference type="PIRSR" id="PIRSR000390-2"/>
    </source>
</evidence>
<sequence>MTRFEKKVWLSSPTMHGDEIRYVTEAYETNWMSTVGANINEVERLAAEKVGCKYAVALSAGTAALHLCTKLAGEALYGMPKAGTGALQNHKVFCSDMTFDATVNPIAYENGEAVFIDTEYKTWNMDPVALEKAFEIYPDVRLVVLVHLYGTPARVDEIRAICKKHNALLIEDAAESFGASYKGKQTGNFGDYSAISFNGNKIITGSSGGMFLTDSKEDAEKVRKWSTQSREAAPWYQHEEIGYNYRMSNVIAGVVRGQMPYLEEHIAQKKAIYMRYKEGLKGYPVSMNPFDGDNSVPNFWLSCLIVDRNAMCKQVRGETDALYIHEKGKSCPTEILERIAAMNAEGRPIWKPMHMQPMYMSHAFITANGNGRARTNAYIAGETRDVGADIFARGLCLPSDNKMTPEQQDAIIQTIKECFE</sequence>
<dbReference type="EMBL" id="UHJL01000001">
    <property type="protein sequence ID" value="SUQ19236.1"/>
    <property type="molecule type" value="Genomic_DNA"/>
</dbReference>
<dbReference type="PANTHER" id="PTHR30244">
    <property type="entry name" value="TRANSAMINASE"/>
    <property type="match status" value="1"/>
</dbReference>
<feature type="active site" description="Proton acceptor" evidence="2">
    <location>
        <position position="201"/>
    </location>
</feature>
<dbReference type="GO" id="GO:0008483">
    <property type="term" value="F:transaminase activity"/>
    <property type="evidence" value="ECO:0007669"/>
    <property type="project" value="TreeGrafter"/>
</dbReference>
<dbReference type="Gene3D" id="3.90.1150.10">
    <property type="entry name" value="Aspartate Aminotransferase, domain 1"/>
    <property type="match status" value="1"/>
</dbReference>
<organism evidence="5 6">
    <name type="scientific">Fibrobacter succinogenes</name>
    <name type="common">Bacteroides succinogenes</name>
    <dbReference type="NCBI Taxonomy" id="833"/>
    <lineage>
        <taxon>Bacteria</taxon>
        <taxon>Pseudomonadati</taxon>
        <taxon>Fibrobacterota</taxon>
        <taxon>Fibrobacteria</taxon>
        <taxon>Fibrobacterales</taxon>
        <taxon>Fibrobacteraceae</taxon>
        <taxon>Fibrobacter</taxon>
    </lineage>
</organism>
<dbReference type="InterPro" id="IPR015424">
    <property type="entry name" value="PyrdxlP-dep_Trfase"/>
</dbReference>
<keyword evidence="3 4" id="KW-0663">Pyridoxal phosphate</keyword>
<name>A0A380RUQ2_FIBSU</name>
<dbReference type="InterPro" id="IPR015422">
    <property type="entry name" value="PyrdxlP-dep_Trfase_small"/>
</dbReference>
<dbReference type="Gene3D" id="3.40.640.10">
    <property type="entry name" value="Type I PLP-dependent aspartate aminotransferase-like (Major domain)"/>
    <property type="match status" value="1"/>
</dbReference>
<dbReference type="AlphaFoldDB" id="A0A380RUQ2"/>
<evidence type="ECO:0000256" key="2">
    <source>
        <dbReference type="PIRSR" id="PIRSR000390-1"/>
    </source>
</evidence>